<dbReference type="InterPro" id="IPR027417">
    <property type="entry name" value="P-loop_NTPase"/>
</dbReference>
<feature type="non-terminal residue" evidence="2">
    <location>
        <position position="104"/>
    </location>
</feature>
<accession>A0A164HZW8</accession>
<dbReference type="SUPFAM" id="SSF52540">
    <property type="entry name" value="P-loop containing nucleoside triphosphate hydrolases"/>
    <property type="match status" value="1"/>
</dbReference>
<evidence type="ECO:0000313" key="3">
    <source>
        <dbReference type="Proteomes" id="UP000076858"/>
    </source>
</evidence>
<keyword evidence="2" id="KW-0472">Membrane</keyword>
<dbReference type="InterPro" id="IPR003439">
    <property type="entry name" value="ABC_transporter-like_ATP-bd"/>
</dbReference>
<dbReference type="PANTHER" id="PTHR42798">
    <property type="entry name" value="LIPOPROTEIN-RELEASING SYSTEM ATP-BINDING PROTEIN LOLD"/>
    <property type="match status" value="1"/>
</dbReference>
<keyword evidence="3" id="KW-1185">Reference proteome</keyword>
<dbReference type="Gene3D" id="3.40.50.300">
    <property type="entry name" value="P-loop containing nucleotide triphosphate hydrolases"/>
    <property type="match status" value="1"/>
</dbReference>
<evidence type="ECO:0000259" key="1">
    <source>
        <dbReference type="Pfam" id="PF00005"/>
    </source>
</evidence>
<keyword evidence="2" id="KW-0812">Transmembrane</keyword>
<feature type="domain" description="ABC transporter" evidence="1">
    <location>
        <begin position="25"/>
        <end position="104"/>
    </location>
</feature>
<proteinExistence type="predicted"/>
<organism evidence="2 3">
    <name type="scientific">Daphnia magna</name>
    <dbReference type="NCBI Taxonomy" id="35525"/>
    <lineage>
        <taxon>Eukaryota</taxon>
        <taxon>Metazoa</taxon>
        <taxon>Ecdysozoa</taxon>
        <taxon>Arthropoda</taxon>
        <taxon>Crustacea</taxon>
        <taxon>Branchiopoda</taxon>
        <taxon>Diplostraca</taxon>
        <taxon>Cladocera</taxon>
        <taxon>Anomopoda</taxon>
        <taxon>Daphniidae</taxon>
        <taxon>Daphnia</taxon>
    </lineage>
</organism>
<dbReference type="Pfam" id="PF00005">
    <property type="entry name" value="ABC_tran"/>
    <property type="match status" value="1"/>
</dbReference>
<dbReference type="GO" id="GO:0005524">
    <property type="term" value="F:ATP binding"/>
    <property type="evidence" value="ECO:0007669"/>
    <property type="project" value="InterPro"/>
</dbReference>
<dbReference type="AlphaFoldDB" id="A0A164HZW8"/>
<reference evidence="2 3" key="1">
    <citation type="submission" date="2016-03" db="EMBL/GenBank/DDBJ databases">
        <title>EvidentialGene: Evidence-directed Construction of Genes on Genomes.</title>
        <authorList>
            <person name="Gilbert D.G."/>
            <person name="Choi J.-H."/>
            <person name="Mockaitis K."/>
            <person name="Colbourne J."/>
            <person name="Pfrender M."/>
        </authorList>
    </citation>
    <scope>NUCLEOTIDE SEQUENCE [LARGE SCALE GENOMIC DNA]</scope>
    <source>
        <strain evidence="2 3">Xinb3</strain>
        <tissue evidence="2">Complete organism</tissue>
    </source>
</reference>
<dbReference type="GO" id="GO:0016887">
    <property type="term" value="F:ATP hydrolysis activity"/>
    <property type="evidence" value="ECO:0007669"/>
    <property type="project" value="InterPro"/>
</dbReference>
<name>A0A164HZW8_9CRUS</name>
<dbReference type="PANTHER" id="PTHR42798:SF6">
    <property type="entry name" value="CELL DIVISION ATP-BINDING PROTEIN FTSE"/>
    <property type="match status" value="1"/>
</dbReference>
<gene>
    <name evidence="2" type="ORF">APZ42_002851</name>
</gene>
<dbReference type="EMBL" id="LRGB01008737">
    <property type="protein sequence ID" value="KZS00735.1"/>
    <property type="molecule type" value="Genomic_DNA"/>
</dbReference>
<protein>
    <submittedName>
        <fullName evidence="2">Putative Lipoprotein-releasing system transmembrane protein lolC</fullName>
    </submittedName>
</protein>
<evidence type="ECO:0000313" key="2">
    <source>
        <dbReference type="EMBL" id="KZS00735.1"/>
    </source>
</evidence>
<keyword evidence="2" id="KW-0449">Lipoprotein</keyword>
<comment type="caution">
    <text evidence="2">The sequence shown here is derived from an EMBL/GenBank/DDBJ whole genome shotgun (WGS) entry which is preliminary data.</text>
</comment>
<sequence length="104" mass="11631">MTERLIDIQQASKSFRQGKLDIPVLHQLDLTVQRGEFVALEGRSGSGKSTLLSVIGLLDQFSSGQYFLLGQQVQGLSAYQQSVLRNRDIGWIFQNFNLIADMTV</sequence>
<dbReference type="Proteomes" id="UP000076858">
    <property type="component" value="Unassembled WGS sequence"/>
</dbReference>